<name>A0A8S5UJ50_9CAUD</name>
<sequence>MFKINSKEYKAKEIDFNSVIEMKDLGGDIYEMGRNPFAVIRAYLAYCGGMTADKAGEEINAHVVGGGDLTVLSEALNDALEKSDFFKAMVARAKKAESDAKA</sequence>
<protein>
    <submittedName>
        <fullName evidence="1">Tail assembly chaperone protein</fullName>
    </submittedName>
</protein>
<proteinExistence type="predicted"/>
<organism evidence="1">
    <name type="scientific">Siphoviridae sp. ctTDf8</name>
    <dbReference type="NCBI Taxonomy" id="2825517"/>
    <lineage>
        <taxon>Viruses</taxon>
        <taxon>Duplodnaviria</taxon>
        <taxon>Heunggongvirae</taxon>
        <taxon>Uroviricota</taxon>
        <taxon>Caudoviricetes</taxon>
    </lineage>
</organism>
<accession>A0A8S5UJ50</accession>
<evidence type="ECO:0000313" key="1">
    <source>
        <dbReference type="EMBL" id="DAF94460.1"/>
    </source>
</evidence>
<reference evidence="1" key="1">
    <citation type="journal article" date="2021" name="Proc. Natl. Acad. Sci. U.S.A.">
        <title>A Catalog of Tens of Thousands of Viruses from Human Metagenomes Reveals Hidden Associations with Chronic Diseases.</title>
        <authorList>
            <person name="Tisza M.J."/>
            <person name="Buck C.B."/>
        </authorList>
    </citation>
    <scope>NUCLEOTIDE SEQUENCE</scope>
    <source>
        <strain evidence="1">CtTDf8</strain>
    </source>
</reference>
<dbReference type="EMBL" id="BK016093">
    <property type="protein sequence ID" value="DAF94460.1"/>
    <property type="molecule type" value="Genomic_DNA"/>
</dbReference>